<dbReference type="EMBL" id="LAZR01035618">
    <property type="protein sequence ID" value="KKL27045.1"/>
    <property type="molecule type" value="Genomic_DNA"/>
</dbReference>
<comment type="caution">
    <text evidence="1">The sequence shown here is derived from an EMBL/GenBank/DDBJ whole genome shotgun (WGS) entry which is preliminary data.</text>
</comment>
<dbReference type="AlphaFoldDB" id="A0A0F9BYN3"/>
<gene>
    <name evidence="1" type="ORF">LCGC14_2389160</name>
</gene>
<accession>A0A0F9BYN3</accession>
<reference evidence="1" key="1">
    <citation type="journal article" date="2015" name="Nature">
        <title>Complex archaea that bridge the gap between prokaryotes and eukaryotes.</title>
        <authorList>
            <person name="Spang A."/>
            <person name="Saw J.H."/>
            <person name="Jorgensen S.L."/>
            <person name="Zaremba-Niedzwiedzka K."/>
            <person name="Martijn J."/>
            <person name="Lind A.E."/>
            <person name="van Eijk R."/>
            <person name="Schleper C."/>
            <person name="Guy L."/>
            <person name="Ettema T.J."/>
        </authorList>
    </citation>
    <scope>NUCLEOTIDE SEQUENCE</scope>
</reference>
<proteinExistence type="predicted"/>
<protein>
    <submittedName>
        <fullName evidence="1">Uncharacterized protein</fullName>
    </submittedName>
</protein>
<name>A0A0F9BYN3_9ZZZZ</name>
<organism evidence="1">
    <name type="scientific">marine sediment metagenome</name>
    <dbReference type="NCBI Taxonomy" id="412755"/>
    <lineage>
        <taxon>unclassified sequences</taxon>
        <taxon>metagenomes</taxon>
        <taxon>ecological metagenomes</taxon>
    </lineage>
</organism>
<sequence length="137" mass="15212">MNWSNALPTVHQNAHTRSNVLQVRNTSMKTQTIIEMGNGQNVAVGDIFVSSWGYDQTNVDFSKVIAFSASGKSAKIVSIGQKIHEKTGGMSETVLPNPEEITGKVRTVRLGTYHEHVEAGRCNWKWDGKPERQSHYA</sequence>
<evidence type="ECO:0000313" key="1">
    <source>
        <dbReference type="EMBL" id="KKL27045.1"/>
    </source>
</evidence>